<proteinExistence type="predicted"/>
<dbReference type="Proteomes" id="UP000886860">
    <property type="component" value="Unassembled WGS sequence"/>
</dbReference>
<evidence type="ECO:0000313" key="1">
    <source>
        <dbReference type="EMBL" id="HIT42779.1"/>
    </source>
</evidence>
<reference evidence="1" key="1">
    <citation type="submission" date="2020-10" db="EMBL/GenBank/DDBJ databases">
        <authorList>
            <person name="Gilroy R."/>
        </authorList>
    </citation>
    <scope>NUCLEOTIDE SEQUENCE</scope>
    <source>
        <strain evidence="1">CHK123-3438</strain>
    </source>
</reference>
<protein>
    <submittedName>
        <fullName evidence="1">Uncharacterized protein</fullName>
    </submittedName>
</protein>
<dbReference type="AlphaFoldDB" id="A0A9D1GM10"/>
<organism evidence="1 2">
    <name type="scientific">Candidatus Caccovicinus merdipullorum</name>
    <dbReference type="NCBI Taxonomy" id="2840724"/>
    <lineage>
        <taxon>Bacteria</taxon>
        <taxon>Bacillati</taxon>
        <taxon>Bacillota</taxon>
        <taxon>Clostridia</taxon>
        <taxon>Eubacteriales</taxon>
        <taxon>Candidatus Caccovicinus</taxon>
    </lineage>
</organism>
<comment type="caution">
    <text evidence="1">The sequence shown here is derived from an EMBL/GenBank/DDBJ whole genome shotgun (WGS) entry which is preliminary data.</text>
</comment>
<accession>A0A9D1GM10</accession>
<name>A0A9D1GM10_9FIRM</name>
<dbReference type="EMBL" id="DVKS01000195">
    <property type="protein sequence ID" value="HIT42779.1"/>
    <property type="molecule type" value="Genomic_DNA"/>
</dbReference>
<gene>
    <name evidence="1" type="ORF">IAB60_11920</name>
</gene>
<reference evidence="1" key="2">
    <citation type="journal article" date="2021" name="PeerJ">
        <title>Extensive microbial diversity within the chicken gut microbiome revealed by metagenomics and culture.</title>
        <authorList>
            <person name="Gilroy R."/>
            <person name="Ravi A."/>
            <person name="Getino M."/>
            <person name="Pursley I."/>
            <person name="Horton D.L."/>
            <person name="Alikhan N.F."/>
            <person name="Baker D."/>
            <person name="Gharbi K."/>
            <person name="Hall N."/>
            <person name="Watson M."/>
            <person name="Adriaenssens E.M."/>
            <person name="Foster-Nyarko E."/>
            <person name="Jarju S."/>
            <person name="Secka A."/>
            <person name="Antonio M."/>
            <person name="Oren A."/>
            <person name="Chaudhuri R.R."/>
            <person name="La Ragione R."/>
            <person name="Hildebrand F."/>
            <person name="Pallen M.J."/>
        </authorList>
    </citation>
    <scope>NUCLEOTIDE SEQUENCE</scope>
    <source>
        <strain evidence="1">CHK123-3438</strain>
    </source>
</reference>
<evidence type="ECO:0000313" key="2">
    <source>
        <dbReference type="Proteomes" id="UP000886860"/>
    </source>
</evidence>
<sequence length="151" mass="17297">MASGTGNREETGNLPPRPFYSLGKGCYLAYEQKPNGLGGYRDVNVRLYEGERLVRALTDENGQFLDFPGIEHGSWEQHLTRPFEPVTRFAVSYNRFKEDGLAELVWMVQPDGRYWEDEDGFGGENDVEVELYAKFDENGQFVTPFRSRDKG</sequence>